<gene>
    <name evidence="1" type="ORF">Pyn_27509</name>
</gene>
<dbReference type="AlphaFoldDB" id="A0A314ZRQ6"/>
<accession>A0A314ZRQ6</accession>
<name>A0A314ZRQ6_PRUYE</name>
<comment type="caution">
    <text evidence="1">The sequence shown here is derived from an EMBL/GenBank/DDBJ whole genome shotgun (WGS) entry which is preliminary data.</text>
</comment>
<dbReference type="Proteomes" id="UP000250321">
    <property type="component" value="Unassembled WGS sequence"/>
</dbReference>
<dbReference type="OrthoDB" id="10570399at2759"/>
<keyword evidence="2" id="KW-1185">Reference proteome</keyword>
<organism evidence="1 2">
    <name type="scientific">Prunus yedoensis var. nudiflora</name>
    <dbReference type="NCBI Taxonomy" id="2094558"/>
    <lineage>
        <taxon>Eukaryota</taxon>
        <taxon>Viridiplantae</taxon>
        <taxon>Streptophyta</taxon>
        <taxon>Embryophyta</taxon>
        <taxon>Tracheophyta</taxon>
        <taxon>Spermatophyta</taxon>
        <taxon>Magnoliopsida</taxon>
        <taxon>eudicotyledons</taxon>
        <taxon>Gunneridae</taxon>
        <taxon>Pentapetalae</taxon>
        <taxon>rosids</taxon>
        <taxon>fabids</taxon>
        <taxon>Rosales</taxon>
        <taxon>Rosaceae</taxon>
        <taxon>Amygdaloideae</taxon>
        <taxon>Amygdaleae</taxon>
        <taxon>Prunus</taxon>
    </lineage>
</organism>
<sequence length="96" mass="10660">MLYIKDLEKVAGGIHVVHGICRTSRMRKWQEDVVMAMGSLEGLRVLRMIVEDCFVYKVSAGSLITKIKEMGVHEPGKCYKGGCTWCGRKSNALGTP</sequence>
<evidence type="ECO:0000313" key="1">
    <source>
        <dbReference type="EMBL" id="PQQ04656.1"/>
    </source>
</evidence>
<evidence type="ECO:0000313" key="2">
    <source>
        <dbReference type="Proteomes" id="UP000250321"/>
    </source>
</evidence>
<reference evidence="1 2" key="1">
    <citation type="submission" date="2018-02" db="EMBL/GenBank/DDBJ databases">
        <title>Draft genome of wild Prunus yedoensis var. nudiflora.</title>
        <authorList>
            <person name="Baek S."/>
            <person name="Kim J.-H."/>
            <person name="Choi K."/>
            <person name="Kim G.-B."/>
            <person name="Cho A."/>
            <person name="Jang H."/>
            <person name="Shin C.-H."/>
            <person name="Yu H.-J."/>
            <person name="Mun J.-H."/>
        </authorList>
    </citation>
    <scope>NUCLEOTIDE SEQUENCE [LARGE SCALE GENOMIC DNA]</scope>
    <source>
        <strain evidence="2">cv. Jeju island</strain>
        <tissue evidence="1">Leaf</tissue>
    </source>
</reference>
<dbReference type="EMBL" id="PJQY01001211">
    <property type="protein sequence ID" value="PQQ04656.1"/>
    <property type="molecule type" value="Genomic_DNA"/>
</dbReference>
<protein>
    <submittedName>
        <fullName evidence="1">Uncharacterized protein</fullName>
    </submittedName>
</protein>
<proteinExistence type="predicted"/>